<feature type="transmembrane region" description="Helical" evidence="8">
    <location>
        <begin position="219"/>
        <end position="240"/>
    </location>
</feature>
<accession>A0ABT4Q7B5</accession>
<comment type="caution">
    <text evidence="9">The sequence shown here is derived from an EMBL/GenBank/DDBJ whole genome shotgun (WGS) entry which is preliminary data.</text>
</comment>
<feature type="transmembrane region" description="Helical" evidence="8">
    <location>
        <begin position="334"/>
        <end position="354"/>
    </location>
</feature>
<evidence type="ECO:0000256" key="8">
    <source>
        <dbReference type="SAM" id="Phobius"/>
    </source>
</evidence>
<dbReference type="PANTHER" id="PTHR34975">
    <property type="entry name" value="SPORE GERMINATION PROTEIN A2"/>
    <property type="match status" value="1"/>
</dbReference>
<keyword evidence="6 8" id="KW-1133">Transmembrane helix</keyword>
<dbReference type="EMBL" id="JAQAGZ010000005">
    <property type="protein sequence ID" value="MCZ8512713.1"/>
    <property type="molecule type" value="Genomic_DNA"/>
</dbReference>
<feature type="transmembrane region" description="Helical" evidence="8">
    <location>
        <begin position="143"/>
        <end position="164"/>
    </location>
</feature>
<protein>
    <submittedName>
        <fullName evidence="9">Endospore germination permease</fullName>
    </submittedName>
</protein>
<evidence type="ECO:0000256" key="1">
    <source>
        <dbReference type="ARBA" id="ARBA00004141"/>
    </source>
</evidence>
<comment type="similarity">
    <text evidence="2">Belongs to the amino acid-polyamine-organocation (APC) superfamily. Spore germination protein (SGP) (TC 2.A.3.9) family.</text>
</comment>
<feature type="transmembrane region" description="Helical" evidence="8">
    <location>
        <begin position="306"/>
        <end position="328"/>
    </location>
</feature>
<feature type="transmembrane region" description="Helical" evidence="8">
    <location>
        <begin position="269"/>
        <end position="294"/>
    </location>
</feature>
<feature type="transmembrane region" description="Helical" evidence="8">
    <location>
        <begin position="12"/>
        <end position="30"/>
    </location>
</feature>
<evidence type="ECO:0000256" key="5">
    <source>
        <dbReference type="ARBA" id="ARBA00022692"/>
    </source>
</evidence>
<dbReference type="Gene3D" id="1.20.1740.10">
    <property type="entry name" value="Amino acid/polyamine transporter I"/>
    <property type="match status" value="1"/>
</dbReference>
<feature type="transmembrane region" description="Helical" evidence="8">
    <location>
        <begin position="83"/>
        <end position="108"/>
    </location>
</feature>
<gene>
    <name evidence="9" type="ORF">O9H85_09860</name>
</gene>
<feature type="transmembrane region" description="Helical" evidence="8">
    <location>
        <begin position="42"/>
        <end position="63"/>
    </location>
</feature>
<evidence type="ECO:0000256" key="7">
    <source>
        <dbReference type="ARBA" id="ARBA00023136"/>
    </source>
</evidence>
<comment type="subcellular location">
    <subcellularLocation>
        <location evidence="1">Membrane</location>
        <topology evidence="1">Multi-pass membrane protein</topology>
    </subcellularLocation>
</comment>
<keyword evidence="3" id="KW-0813">Transport</keyword>
<proteinExistence type="inferred from homology"/>
<dbReference type="Pfam" id="PF03845">
    <property type="entry name" value="Spore_permease"/>
    <property type="match status" value="1"/>
</dbReference>
<keyword evidence="5 8" id="KW-0812">Transmembrane</keyword>
<dbReference type="Proteomes" id="UP001527882">
    <property type="component" value="Unassembled WGS sequence"/>
</dbReference>
<feature type="transmembrane region" description="Helical" evidence="8">
    <location>
        <begin position="120"/>
        <end position="136"/>
    </location>
</feature>
<reference evidence="9 10" key="1">
    <citation type="submission" date="2022-12" db="EMBL/GenBank/DDBJ databases">
        <title>Draft genome sequence of Paenibacillus sp. dW9.</title>
        <authorList>
            <person name="Choi E.-W."/>
            <person name="Kim D.-U."/>
        </authorList>
    </citation>
    <scope>NUCLEOTIDE SEQUENCE [LARGE SCALE GENOMIC DNA]</scope>
    <source>
        <strain evidence="10">dW9</strain>
    </source>
</reference>
<evidence type="ECO:0000256" key="6">
    <source>
        <dbReference type="ARBA" id="ARBA00022989"/>
    </source>
</evidence>
<feature type="transmembrane region" description="Helical" evidence="8">
    <location>
        <begin position="184"/>
        <end position="207"/>
    </location>
</feature>
<keyword evidence="10" id="KW-1185">Reference proteome</keyword>
<evidence type="ECO:0000313" key="10">
    <source>
        <dbReference type="Proteomes" id="UP001527882"/>
    </source>
</evidence>
<name>A0ABT4Q7B5_9BACL</name>
<evidence type="ECO:0000313" key="9">
    <source>
        <dbReference type="EMBL" id="MCZ8512713.1"/>
    </source>
</evidence>
<dbReference type="PANTHER" id="PTHR34975:SF2">
    <property type="entry name" value="SPORE GERMINATION PROTEIN A2"/>
    <property type="match status" value="1"/>
</dbReference>
<organism evidence="9 10">
    <name type="scientific">Paenibacillus gyeongsangnamensis</name>
    <dbReference type="NCBI Taxonomy" id="3388067"/>
    <lineage>
        <taxon>Bacteria</taxon>
        <taxon>Bacillati</taxon>
        <taxon>Bacillota</taxon>
        <taxon>Bacilli</taxon>
        <taxon>Bacillales</taxon>
        <taxon>Paenibacillaceae</taxon>
        <taxon>Paenibacillus</taxon>
    </lineage>
</organism>
<evidence type="ECO:0000256" key="2">
    <source>
        <dbReference type="ARBA" id="ARBA00007998"/>
    </source>
</evidence>
<keyword evidence="4" id="KW-0309">Germination</keyword>
<sequence length="366" mass="41570">MKKYAFNEITTMQYIFFINGAQVGVGVLSLPSDLAKTAGTDGWISVILGWLLSMAISLIIIQVMKSYPEGTLIDLLSFHFGKWAGKAGALLSAAYFGLGAITVAYSTFGILKSWILPETPVYMLMLLFMLPGYLLASHGLRILARYTELMFFLMLPLLFFFLFPLKDSHWVYLSPTLKEGWKNIFLAVKTTFFSFVGFETAVMLYPFLTKKQYASVGIVVANTISLLFYLVPTLVCFVLFSPDEITSAAWPTLTMFRVVEFSYLERFDIVYLTIYLFVISTTVIPYMFFSVFSLSQLFGKQDHRPFLGVSVLAVLFVSVFFVPSYLQIKRMGEFWNKAAMAYAIVLPLCLWIYVQFRAWIGGRRTS</sequence>
<keyword evidence="7 8" id="KW-0472">Membrane</keyword>
<dbReference type="NCBIfam" id="TIGR00912">
    <property type="entry name" value="2A0309"/>
    <property type="match status" value="1"/>
</dbReference>
<evidence type="ECO:0000256" key="3">
    <source>
        <dbReference type="ARBA" id="ARBA00022448"/>
    </source>
</evidence>
<evidence type="ECO:0000256" key="4">
    <source>
        <dbReference type="ARBA" id="ARBA00022544"/>
    </source>
</evidence>
<dbReference type="RefSeq" id="WP_269881160.1">
    <property type="nucleotide sequence ID" value="NZ_JAQAGZ010000005.1"/>
</dbReference>
<dbReference type="InterPro" id="IPR004761">
    <property type="entry name" value="Spore_GerAB"/>
</dbReference>